<proteinExistence type="predicted"/>
<dbReference type="EMBL" id="VSRR010011325">
    <property type="protein sequence ID" value="MPC53010.1"/>
    <property type="molecule type" value="Genomic_DNA"/>
</dbReference>
<dbReference type="AlphaFoldDB" id="A0A5B7FYY7"/>
<evidence type="ECO:0000313" key="1">
    <source>
        <dbReference type="EMBL" id="MPC53010.1"/>
    </source>
</evidence>
<protein>
    <submittedName>
        <fullName evidence="1">Uncharacterized protein</fullName>
    </submittedName>
</protein>
<comment type="caution">
    <text evidence="1">The sequence shown here is derived from an EMBL/GenBank/DDBJ whole genome shotgun (WGS) entry which is preliminary data.</text>
</comment>
<keyword evidence="2" id="KW-1185">Reference proteome</keyword>
<dbReference type="Proteomes" id="UP000324222">
    <property type="component" value="Unassembled WGS sequence"/>
</dbReference>
<sequence>MEVRRLMASLHSFNLPHEFLKLYRITK</sequence>
<evidence type="ECO:0000313" key="2">
    <source>
        <dbReference type="Proteomes" id="UP000324222"/>
    </source>
</evidence>
<accession>A0A5B7FYY7</accession>
<organism evidence="1 2">
    <name type="scientific">Portunus trituberculatus</name>
    <name type="common">Swimming crab</name>
    <name type="synonym">Neptunus trituberculatus</name>
    <dbReference type="NCBI Taxonomy" id="210409"/>
    <lineage>
        <taxon>Eukaryota</taxon>
        <taxon>Metazoa</taxon>
        <taxon>Ecdysozoa</taxon>
        <taxon>Arthropoda</taxon>
        <taxon>Crustacea</taxon>
        <taxon>Multicrustacea</taxon>
        <taxon>Malacostraca</taxon>
        <taxon>Eumalacostraca</taxon>
        <taxon>Eucarida</taxon>
        <taxon>Decapoda</taxon>
        <taxon>Pleocyemata</taxon>
        <taxon>Brachyura</taxon>
        <taxon>Eubrachyura</taxon>
        <taxon>Portunoidea</taxon>
        <taxon>Portunidae</taxon>
        <taxon>Portuninae</taxon>
        <taxon>Portunus</taxon>
    </lineage>
</organism>
<reference evidence="1 2" key="1">
    <citation type="submission" date="2019-05" db="EMBL/GenBank/DDBJ databases">
        <title>Another draft genome of Portunus trituberculatus and its Hox gene families provides insights of decapod evolution.</title>
        <authorList>
            <person name="Jeong J.-H."/>
            <person name="Song I."/>
            <person name="Kim S."/>
            <person name="Choi T."/>
            <person name="Kim D."/>
            <person name="Ryu S."/>
            <person name="Kim W."/>
        </authorList>
    </citation>
    <scope>NUCLEOTIDE SEQUENCE [LARGE SCALE GENOMIC DNA]</scope>
    <source>
        <tissue evidence="1">Muscle</tissue>
    </source>
</reference>
<name>A0A5B7FYY7_PORTR</name>
<gene>
    <name evidence="1" type="ORF">E2C01_046893</name>
</gene>